<gene>
    <name evidence="7" type="ORF">S01H1_04333</name>
</gene>
<evidence type="ECO:0000256" key="4">
    <source>
        <dbReference type="SAM" id="MobiDB-lite"/>
    </source>
</evidence>
<dbReference type="Pfam" id="PF17390">
    <property type="entry name" value="Bac_rhamnosid_C"/>
    <property type="match status" value="1"/>
</dbReference>
<accession>X0U5V2</accession>
<evidence type="ECO:0000256" key="1">
    <source>
        <dbReference type="ARBA" id="ARBA00001445"/>
    </source>
</evidence>
<comment type="caution">
    <text evidence="7">The sequence shown here is derived from an EMBL/GenBank/DDBJ whole genome shotgun (WGS) entry which is preliminary data.</text>
</comment>
<dbReference type="Pfam" id="PF17389">
    <property type="entry name" value="Bac_rhamnosid6H"/>
    <property type="match status" value="1"/>
</dbReference>
<evidence type="ECO:0000259" key="5">
    <source>
        <dbReference type="Pfam" id="PF17389"/>
    </source>
</evidence>
<dbReference type="GO" id="GO:0030596">
    <property type="term" value="F:alpha-L-rhamnosidase activity"/>
    <property type="evidence" value="ECO:0007669"/>
    <property type="project" value="UniProtKB-EC"/>
</dbReference>
<dbReference type="InterPro" id="IPR008928">
    <property type="entry name" value="6-hairpin_glycosidase_sf"/>
</dbReference>
<sequence>DGIARLVEFLSSKADNHIISEGMGDHMEPDRAKGESSLRPLRTPPSITSTGYYYFDVWILAQAAKVLGKTDDYERYSTLAGKIKNAFNEKFLNKQTNQYATGSQTSNAMALHLGLVPEDRQEAVLKNLVDDIMIKNEGHLSTGLIGTNALEQVLGEYGRADVMYEITTNTTYPSWGRTISKGATTVWETFDDTTEGPWHNFPLSLNRNMLGSTEKFFYKDLAGIGLAAPGFRKINIKPRIVKDLTYAKASLKTVRGMVSSHWKKTEGSVTLEVAIPVNSTAKVSVPKIGLRNVTVTESDKTIWKNGKLLKGISGITSGTETEDYVTFETGSGSYTFVLKGQR</sequence>
<dbReference type="SUPFAM" id="SSF48208">
    <property type="entry name" value="Six-hairpin glycosidases"/>
    <property type="match status" value="1"/>
</dbReference>
<evidence type="ECO:0000256" key="2">
    <source>
        <dbReference type="ARBA" id="ARBA00012652"/>
    </source>
</evidence>
<feature type="domain" description="Alpha-L-rhamnosidase six-hairpin glycosidase" evidence="5">
    <location>
        <begin position="8"/>
        <end position="220"/>
    </location>
</feature>
<dbReference type="AlphaFoldDB" id="X0U5V2"/>
<dbReference type="InterPro" id="IPR012341">
    <property type="entry name" value="6hp_glycosidase-like_sf"/>
</dbReference>
<dbReference type="EC" id="3.2.1.40" evidence="2"/>
<evidence type="ECO:0000259" key="6">
    <source>
        <dbReference type="Pfam" id="PF17390"/>
    </source>
</evidence>
<dbReference type="InterPro" id="IPR035398">
    <property type="entry name" value="Bac_rhamnosid_C"/>
</dbReference>
<protein>
    <recommendedName>
        <fullName evidence="2">alpha-L-rhamnosidase</fullName>
        <ecNumber evidence="2">3.2.1.40</ecNumber>
    </recommendedName>
</protein>
<dbReference type="PANTHER" id="PTHR33307">
    <property type="entry name" value="ALPHA-RHAMNOSIDASE (EUROFUNG)"/>
    <property type="match status" value="1"/>
</dbReference>
<dbReference type="InterPro" id="IPR035396">
    <property type="entry name" value="Bac_rhamnosid6H"/>
</dbReference>
<feature type="domain" description="Alpha-L-rhamnosidase C-terminal" evidence="6">
    <location>
        <begin position="223"/>
        <end position="291"/>
    </location>
</feature>
<proteinExistence type="predicted"/>
<name>X0U5V2_9ZZZZ</name>
<feature type="non-terminal residue" evidence="7">
    <location>
        <position position="1"/>
    </location>
</feature>
<evidence type="ECO:0000256" key="3">
    <source>
        <dbReference type="ARBA" id="ARBA00022801"/>
    </source>
</evidence>
<evidence type="ECO:0000313" key="7">
    <source>
        <dbReference type="EMBL" id="GAF83885.1"/>
    </source>
</evidence>
<dbReference type="Gene3D" id="1.50.10.10">
    <property type="match status" value="1"/>
</dbReference>
<reference evidence="7" key="1">
    <citation type="journal article" date="2014" name="Front. Microbiol.">
        <title>High frequency of phylogenetically diverse reductive dehalogenase-homologous genes in deep subseafloor sedimentary metagenomes.</title>
        <authorList>
            <person name="Kawai M."/>
            <person name="Futagami T."/>
            <person name="Toyoda A."/>
            <person name="Takaki Y."/>
            <person name="Nishi S."/>
            <person name="Hori S."/>
            <person name="Arai W."/>
            <person name="Tsubouchi T."/>
            <person name="Morono Y."/>
            <person name="Uchiyama I."/>
            <person name="Ito T."/>
            <person name="Fujiyama A."/>
            <person name="Inagaki F."/>
            <person name="Takami H."/>
        </authorList>
    </citation>
    <scope>NUCLEOTIDE SEQUENCE</scope>
    <source>
        <strain evidence="7">Expedition CK06-06</strain>
    </source>
</reference>
<dbReference type="InterPro" id="IPR016007">
    <property type="entry name" value="Alpha_rhamnosid"/>
</dbReference>
<dbReference type="GO" id="GO:0005975">
    <property type="term" value="P:carbohydrate metabolic process"/>
    <property type="evidence" value="ECO:0007669"/>
    <property type="project" value="InterPro"/>
</dbReference>
<dbReference type="PANTHER" id="PTHR33307:SF11">
    <property type="entry name" value="ALPHA-L-RHAMNOSIDASE"/>
    <property type="match status" value="1"/>
</dbReference>
<comment type="catalytic activity">
    <reaction evidence="1">
        <text>Hydrolysis of terminal non-reducing alpha-L-rhamnose residues in alpha-L-rhamnosides.</text>
        <dbReference type="EC" id="3.2.1.40"/>
    </reaction>
</comment>
<organism evidence="7">
    <name type="scientific">marine sediment metagenome</name>
    <dbReference type="NCBI Taxonomy" id="412755"/>
    <lineage>
        <taxon>unclassified sequences</taxon>
        <taxon>metagenomes</taxon>
        <taxon>ecological metagenomes</taxon>
    </lineage>
</organism>
<keyword evidence="3" id="KW-0378">Hydrolase</keyword>
<dbReference type="Gene3D" id="2.60.420.10">
    <property type="entry name" value="Maltose phosphorylase, domain 3"/>
    <property type="match status" value="1"/>
</dbReference>
<feature type="compositionally biased region" description="Basic and acidic residues" evidence="4">
    <location>
        <begin position="20"/>
        <end position="36"/>
    </location>
</feature>
<feature type="region of interest" description="Disordered" evidence="4">
    <location>
        <begin position="20"/>
        <end position="43"/>
    </location>
</feature>
<dbReference type="EMBL" id="BARS01002294">
    <property type="protein sequence ID" value="GAF83885.1"/>
    <property type="molecule type" value="Genomic_DNA"/>
</dbReference>